<feature type="region of interest" description="Disordered" evidence="2">
    <location>
        <begin position="1"/>
        <end position="25"/>
    </location>
</feature>
<evidence type="ECO:0000313" key="3">
    <source>
        <dbReference type="EMBL" id="CUU65784.1"/>
    </source>
</evidence>
<evidence type="ECO:0000313" key="5">
    <source>
        <dbReference type="Proteomes" id="UP000182498"/>
    </source>
</evidence>
<comment type="similarity">
    <text evidence="1">Belongs to the UPF0161 family.</text>
</comment>
<evidence type="ECO:0000256" key="2">
    <source>
        <dbReference type="SAM" id="MobiDB-lite"/>
    </source>
</evidence>
<dbReference type="PANTHER" id="PTHR33383">
    <property type="entry name" value="MEMBRANE PROTEIN INSERTION EFFICIENCY FACTOR-RELATED"/>
    <property type="match status" value="1"/>
</dbReference>
<evidence type="ECO:0000313" key="4">
    <source>
        <dbReference type="EMBL" id="GEC87294.1"/>
    </source>
</evidence>
<comment type="function">
    <text evidence="1">Could be involved in insertion of integral membrane proteins into the membrane.</text>
</comment>
<dbReference type="SMART" id="SM01234">
    <property type="entry name" value="Haemolytic"/>
    <property type="match status" value="1"/>
</dbReference>
<dbReference type="GO" id="GO:0005886">
    <property type="term" value="C:plasma membrane"/>
    <property type="evidence" value="ECO:0007669"/>
    <property type="project" value="UniProtKB-SubCell"/>
</dbReference>
<sequence>MCDTHSADSSADGRADGPAPGDLSTGRARVLRRMILGYQNYLSPLKLGPSCRFTPSCSAYALTAFARFGAVRGFFLSVARLAKCGPWHPGGWDPVPPAGSRRHRR</sequence>
<dbReference type="EMBL" id="BJNT01000022">
    <property type="protein sequence ID" value="GEC87294.1"/>
    <property type="molecule type" value="Genomic_DNA"/>
</dbReference>
<dbReference type="GeneID" id="82888689"/>
<keyword evidence="1" id="KW-1003">Cell membrane</keyword>
<gene>
    <name evidence="4" type="ORF">CVA01_26080</name>
    <name evidence="3" type="ORF">CVAR292_01119</name>
</gene>
<dbReference type="EMBL" id="FAUH01000006">
    <property type="protein sequence ID" value="CUU65784.1"/>
    <property type="molecule type" value="Genomic_DNA"/>
</dbReference>
<keyword evidence="1" id="KW-0472">Membrane</keyword>
<protein>
    <recommendedName>
        <fullName evidence="1">Putative membrane protein insertion efficiency factor</fullName>
    </recommendedName>
</protein>
<dbReference type="Proteomes" id="UP000182498">
    <property type="component" value="Unassembled WGS sequence"/>
</dbReference>
<dbReference type="OrthoDB" id="9801753at2"/>
<comment type="subcellular location">
    <subcellularLocation>
        <location evidence="1">Cell membrane</location>
        <topology evidence="1">Peripheral membrane protein</topology>
        <orientation evidence="1">Cytoplasmic side</orientation>
    </subcellularLocation>
</comment>
<name>A0A0X2NK03_9CORY</name>
<dbReference type="AlphaFoldDB" id="A0A0X2NK03"/>
<reference evidence="5" key="2">
    <citation type="submission" date="2015-11" db="EMBL/GenBank/DDBJ databases">
        <authorList>
            <person name="Dugat-Bony E."/>
        </authorList>
    </citation>
    <scope>NUCLEOTIDE SEQUENCE [LARGE SCALE GENOMIC DNA]</scope>
    <source>
        <strain evidence="5">Mu292</strain>
    </source>
</reference>
<evidence type="ECO:0000313" key="6">
    <source>
        <dbReference type="Proteomes" id="UP000319986"/>
    </source>
</evidence>
<keyword evidence="5" id="KW-1185">Reference proteome</keyword>
<dbReference type="InterPro" id="IPR002696">
    <property type="entry name" value="Membr_insert_effic_factor_YidD"/>
</dbReference>
<dbReference type="Pfam" id="PF01809">
    <property type="entry name" value="YidD"/>
    <property type="match status" value="1"/>
</dbReference>
<evidence type="ECO:0000256" key="1">
    <source>
        <dbReference type="HAMAP-Rule" id="MF_00386"/>
    </source>
</evidence>
<reference evidence="3" key="1">
    <citation type="submission" date="2015-11" db="EMBL/GenBank/DDBJ databases">
        <authorList>
            <person name="Zhang Y."/>
            <person name="Guo Z."/>
        </authorList>
    </citation>
    <scope>NUCLEOTIDE SEQUENCE [LARGE SCALE GENOMIC DNA]</scope>
    <source>
        <strain evidence="3">Mu292</strain>
    </source>
</reference>
<dbReference type="PANTHER" id="PTHR33383:SF1">
    <property type="entry name" value="MEMBRANE PROTEIN INSERTION EFFICIENCY FACTOR-RELATED"/>
    <property type="match status" value="1"/>
</dbReference>
<dbReference type="NCBIfam" id="TIGR00278">
    <property type="entry name" value="membrane protein insertion efficiency factor YidD"/>
    <property type="match status" value="1"/>
</dbReference>
<proteinExistence type="inferred from homology"/>
<dbReference type="HAMAP" id="MF_00386">
    <property type="entry name" value="UPF0161_YidD"/>
    <property type="match status" value="1"/>
</dbReference>
<reference evidence="4 6" key="3">
    <citation type="submission" date="2019-06" db="EMBL/GenBank/DDBJ databases">
        <title>Whole genome shotgun sequence of Corynebacterium variabile NBRC 15286.</title>
        <authorList>
            <person name="Hosoyama A."/>
            <person name="Uohara A."/>
            <person name="Ohji S."/>
            <person name="Ichikawa N."/>
        </authorList>
    </citation>
    <scope>NUCLEOTIDE SEQUENCE [LARGE SCALE GENOMIC DNA]</scope>
    <source>
        <strain evidence="4 6">NBRC 15286</strain>
    </source>
</reference>
<dbReference type="RefSeq" id="WP_073883835.1">
    <property type="nucleotide sequence ID" value="NZ_BJNT01000022.1"/>
</dbReference>
<dbReference type="Proteomes" id="UP000319986">
    <property type="component" value="Unassembled WGS sequence"/>
</dbReference>
<accession>A0A0X2NK03</accession>
<organism evidence="3 5">
    <name type="scientific">Corynebacterium variabile</name>
    <dbReference type="NCBI Taxonomy" id="1727"/>
    <lineage>
        <taxon>Bacteria</taxon>
        <taxon>Bacillati</taxon>
        <taxon>Actinomycetota</taxon>
        <taxon>Actinomycetes</taxon>
        <taxon>Mycobacteriales</taxon>
        <taxon>Corynebacteriaceae</taxon>
        <taxon>Corynebacterium</taxon>
    </lineage>
</organism>